<accession>A0A7X0SGA4</accession>
<proteinExistence type="predicted"/>
<dbReference type="SUPFAM" id="SSF141868">
    <property type="entry name" value="EAL domain-like"/>
    <property type="match status" value="1"/>
</dbReference>
<comment type="caution">
    <text evidence="3">The sequence shown here is derived from an EMBL/GenBank/DDBJ whole genome shotgun (WGS) entry which is preliminary data.</text>
</comment>
<dbReference type="SMART" id="SM00052">
    <property type="entry name" value="EAL"/>
    <property type="match status" value="1"/>
</dbReference>
<dbReference type="InterPro" id="IPR001633">
    <property type="entry name" value="EAL_dom"/>
</dbReference>
<keyword evidence="4" id="KW-1185">Reference proteome</keyword>
<sequence>MEKTIVQQEFYHLFQPVKRLADRSVLGYEALIRCDAVGSPDVLFKAAAEQQRLFELDTLSIYSAIAAFFADPIRRESDEVLFLNVFPSSLAEETFPQFVEKALRDYLRFARRIVFEINETVSQAASWDDEHFIRNVKWLRDADFRIAFDDVGEGAVTIRKIVELAPDYIKLDRFFGRDLAANSKKRKLLKLFAEYCRDEAMLILEGIEEAEDLLQAQQLSVTLGQGYLLSRPKRLADLANGRPFNPPSRESEAIGRKKELFEKSDVVP</sequence>
<protein>
    <submittedName>
        <fullName evidence="3">EAL domain-containing protein</fullName>
    </submittedName>
</protein>
<name>A0A7X0SGA4_9BACL</name>
<dbReference type="RefSeq" id="WP_185127099.1">
    <property type="nucleotide sequence ID" value="NZ_JACJVO010000001.1"/>
</dbReference>
<dbReference type="InterPro" id="IPR050706">
    <property type="entry name" value="Cyclic-di-GMP_PDE-like"/>
</dbReference>
<evidence type="ECO:0000313" key="3">
    <source>
        <dbReference type="EMBL" id="MBB6729432.1"/>
    </source>
</evidence>
<dbReference type="Pfam" id="PF00563">
    <property type="entry name" value="EAL"/>
    <property type="match status" value="1"/>
</dbReference>
<dbReference type="EMBL" id="JACJVO010000001">
    <property type="protein sequence ID" value="MBB6729432.1"/>
    <property type="molecule type" value="Genomic_DNA"/>
</dbReference>
<feature type="region of interest" description="Disordered" evidence="1">
    <location>
        <begin position="238"/>
        <end position="268"/>
    </location>
</feature>
<dbReference type="InterPro" id="IPR035919">
    <property type="entry name" value="EAL_sf"/>
</dbReference>
<evidence type="ECO:0000259" key="2">
    <source>
        <dbReference type="PROSITE" id="PS50883"/>
    </source>
</evidence>
<dbReference type="PANTHER" id="PTHR33121">
    <property type="entry name" value="CYCLIC DI-GMP PHOSPHODIESTERASE PDEF"/>
    <property type="match status" value="1"/>
</dbReference>
<dbReference type="Gene3D" id="3.20.20.450">
    <property type="entry name" value="EAL domain"/>
    <property type="match status" value="1"/>
</dbReference>
<reference evidence="3 4" key="1">
    <citation type="submission" date="2020-08" db="EMBL/GenBank/DDBJ databases">
        <title>Cohnella phylogeny.</title>
        <authorList>
            <person name="Dunlap C."/>
        </authorList>
    </citation>
    <scope>NUCLEOTIDE SEQUENCE [LARGE SCALE GENOMIC DNA]</scope>
    <source>
        <strain evidence="3 4">CBP 2801</strain>
    </source>
</reference>
<dbReference type="CDD" id="cd01948">
    <property type="entry name" value="EAL"/>
    <property type="match status" value="1"/>
</dbReference>
<dbReference type="AlphaFoldDB" id="A0A7X0SGA4"/>
<dbReference type="PROSITE" id="PS50883">
    <property type="entry name" value="EAL"/>
    <property type="match status" value="1"/>
</dbReference>
<dbReference type="Proteomes" id="UP000564644">
    <property type="component" value="Unassembled WGS sequence"/>
</dbReference>
<feature type="compositionally biased region" description="Basic and acidic residues" evidence="1">
    <location>
        <begin position="249"/>
        <end position="268"/>
    </location>
</feature>
<dbReference type="PANTHER" id="PTHR33121:SF76">
    <property type="entry name" value="SIGNALING PROTEIN"/>
    <property type="match status" value="1"/>
</dbReference>
<evidence type="ECO:0000256" key="1">
    <source>
        <dbReference type="SAM" id="MobiDB-lite"/>
    </source>
</evidence>
<gene>
    <name evidence="3" type="ORF">H7C18_00795</name>
</gene>
<dbReference type="GO" id="GO:0071111">
    <property type="term" value="F:cyclic-guanylate-specific phosphodiesterase activity"/>
    <property type="evidence" value="ECO:0007669"/>
    <property type="project" value="InterPro"/>
</dbReference>
<feature type="domain" description="EAL" evidence="2">
    <location>
        <begin position="1"/>
        <end position="246"/>
    </location>
</feature>
<organism evidence="3 4">
    <name type="scientific">Cohnella zeiphila</name>
    <dbReference type="NCBI Taxonomy" id="2761120"/>
    <lineage>
        <taxon>Bacteria</taxon>
        <taxon>Bacillati</taxon>
        <taxon>Bacillota</taxon>
        <taxon>Bacilli</taxon>
        <taxon>Bacillales</taxon>
        <taxon>Paenibacillaceae</taxon>
        <taxon>Cohnella</taxon>
    </lineage>
</organism>
<evidence type="ECO:0000313" key="4">
    <source>
        <dbReference type="Proteomes" id="UP000564644"/>
    </source>
</evidence>